<dbReference type="HOGENOM" id="CLU_203653_1_1_6"/>
<dbReference type="Pfam" id="PF10617">
    <property type="entry name" value="DUF2474"/>
    <property type="match status" value="1"/>
</dbReference>
<evidence type="ECO:0000313" key="3">
    <source>
        <dbReference type="Proteomes" id="UP000053902"/>
    </source>
</evidence>
<evidence type="ECO:0000256" key="1">
    <source>
        <dbReference type="SAM" id="Phobius"/>
    </source>
</evidence>
<sequence length="49" mass="5333">MPEKHSGGARPLWQRLAWLVTLWCASVLALGGLAWVLRQFMAAAGLTTP</sequence>
<dbReference type="OrthoDB" id="6199137at2"/>
<evidence type="ECO:0000313" key="2">
    <source>
        <dbReference type="EMBL" id="CDZ93825.1"/>
    </source>
</evidence>
<name>A0A078LRA6_9PSED</name>
<dbReference type="AlphaFoldDB" id="A0A078LRA6"/>
<organism evidence="2 3">
    <name type="scientific">Pseudomonas saudiphocaensis</name>
    <dbReference type="NCBI Taxonomy" id="1499686"/>
    <lineage>
        <taxon>Bacteria</taxon>
        <taxon>Pseudomonadati</taxon>
        <taxon>Pseudomonadota</taxon>
        <taxon>Gammaproteobacteria</taxon>
        <taxon>Pseudomonadales</taxon>
        <taxon>Pseudomonadaceae</taxon>
        <taxon>Pseudomonas</taxon>
    </lineage>
</organism>
<keyword evidence="1" id="KW-0812">Transmembrane</keyword>
<dbReference type="EMBL" id="CCSF01000001">
    <property type="protein sequence ID" value="CDZ93825.1"/>
    <property type="molecule type" value="Genomic_DNA"/>
</dbReference>
<keyword evidence="1" id="KW-1133">Transmembrane helix</keyword>
<protein>
    <submittedName>
        <fullName evidence="2">Cyanide insensitive terminal oxidase, putative subunit III</fullName>
    </submittedName>
</protein>
<dbReference type="STRING" id="1499686.BN1079_01127"/>
<dbReference type="Proteomes" id="UP000053902">
    <property type="component" value="Unassembled WGS sequence"/>
</dbReference>
<proteinExistence type="predicted"/>
<keyword evidence="3" id="KW-1185">Reference proteome</keyword>
<dbReference type="RefSeq" id="WP_037022914.1">
    <property type="nucleotide sequence ID" value="NZ_CCSF01000001.1"/>
</dbReference>
<keyword evidence="1" id="KW-0472">Membrane</keyword>
<accession>A0A078LRA6</accession>
<feature type="transmembrane region" description="Helical" evidence="1">
    <location>
        <begin position="16"/>
        <end position="37"/>
    </location>
</feature>
<reference evidence="2 3" key="1">
    <citation type="submission" date="2014-07" db="EMBL/GenBank/DDBJ databases">
        <authorList>
            <person name="Urmite Genomes Urmite Genomes"/>
        </authorList>
    </citation>
    <scope>NUCLEOTIDE SEQUENCE [LARGE SCALE GENOMIC DNA]</scope>
    <source>
        <strain evidence="2 3">20_BN</strain>
    </source>
</reference>
<dbReference type="InterPro" id="IPR018895">
    <property type="entry name" value="DUF2474"/>
</dbReference>
<gene>
    <name evidence="2" type="ORF">BN1079_01127</name>
</gene>